<feature type="transmembrane region" description="Helical" evidence="8">
    <location>
        <begin position="40"/>
        <end position="60"/>
    </location>
</feature>
<name>A0ABT9VLR9_9BACI</name>
<comment type="caution">
    <text evidence="9">The sequence shown here is derived from an EMBL/GenBank/DDBJ whole genome shotgun (WGS) entry which is preliminary data.</text>
</comment>
<evidence type="ECO:0000256" key="3">
    <source>
        <dbReference type="ARBA" id="ARBA00022692"/>
    </source>
</evidence>
<dbReference type="EMBL" id="JAUSTR010000002">
    <property type="protein sequence ID" value="MDQ0161905.1"/>
    <property type="molecule type" value="Genomic_DNA"/>
</dbReference>
<feature type="transmembrane region" description="Helical" evidence="8">
    <location>
        <begin position="179"/>
        <end position="200"/>
    </location>
</feature>
<evidence type="ECO:0000256" key="1">
    <source>
        <dbReference type="ARBA" id="ARBA00004651"/>
    </source>
</evidence>
<evidence type="ECO:0000256" key="2">
    <source>
        <dbReference type="ARBA" id="ARBA00022475"/>
    </source>
</evidence>
<feature type="transmembrane region" description="Helical" evidence="8">
    <location>
        <begin position="374"/>
        <end position="393"/>
    </location>
</feature>
<feature type="transmembrane region" description="Helical" evidence="8">
    <location>
        <begin position="399"/>
        <end position="420"/>
    </location>
</feature>
<dbReference type="Proteomes" id="UP001225646">
    <property type="component" value="Unassembled WGS sequence"/>
</dbReference>
<evidence type="ECO:0000256" key="8">
    <source>
        <dbReference type="SAM" id="Phobius"/>
    </source>
</evidence>
<keyword evidence="6 8" id="KW-1133">Transmembrane helix</keyword>
<dbReference type="NCBIfam" id="TIGR01695">
    <property type="entry name" value="murJ_mviN"/>
    <property type="match status" value="1"/>
</dbReference>
<feature type="transmembrane region" description="Helical" evidence="8">
    <location>
        <begin position="464"/>
        <end position="485"/>
    </location>
</feature>
<keyword evidence="5" id="KW-0573">Peptidoglycan synthesis</keyword>
<dbReference type="Pfam" id="PF03023">
    <property type="entry name" value="MurJ"/>
    <property type="match status" value="1"/>
</dbReference>
<evidence type="ECO:0000313" key="10">
    <source>
        <dbReference type="Proteomes" id="UP001225646"/>
    </source>
</evidence>
<keyword evidence="10" id="KW-1185">Reference proteome</keyword>
<feature type="transmembrane region" description="Helical" evidence="8">
    <location>
        <begin position="303"/>
        <end position="321"/>
    </location>
</feature>
<reference evidence="9 10" key="1">
    <citation type="submission" date="2023-07" db="EMBL/GenBank/DDBJ databases">
        <title>Genomic Encyclopedia of Type Strains, Phase IV (KMG-IV): sequencing the most valuable type-strain genomes for metagenomic binning, comparative biology and taxonomic classification.</title>
        <authorList>
            <person name="Goeker M."/>
        </authorList>
    </citation>
    <scope>NUCLEOTIDE SEQUENCE [LARGE SCALE GENOMIC DNA]</scope>
    <source>
        <strain evidence="9 10">DSM 19092</strain>
    </source>
</reference>
<evidence type="ECO:0000313" key="9">
    <source>
        <dbReference type="EMBL" id="MDQ0161905.1"/>
    </source>
</evidence>
<dbReference type="InterPro" id="IPR051050">
    <property type="entry name" value="Lipid_II_flippase_MurJ/MviN"/>
</dbReference>
<dbReference type="PANTHER" id="PTHR47019:SF1">
    <property type="entry name" value="LIPID II FLIPPASE MURJ"/>
    <property type="match status" value="1"/>
</dbReference>
<feature type="transmembrane region" description="Helical" evidence="8">
    <location>
        <begin position="440"/>
        <end position="458"/>
    </location>
</feature>
<sequence>MSKLKIASILFFISTLFLKFSSMFRDIVIAHQFGASAVVGAYNAAMTIPNTFILFMLTGMKDAFVPSYLKYNKQNQGFSHLTNIVKGTFYIGLLISIVGALLSPLLIKTLFPTFSDDIEQLAIWTSIAYFLSVFLVGINAVYEGYFDANGKYSFSTFSQTVVVLCTIGSTTFLSKVIGGYSIAFGYLVGTVISFLIKLIYFKPKNFINWKQKIDLKEVRTFYYIFIPVGLTIMVGQINLNISNFFAGMFGADAISYLNYAFRLVSIPQAIFGVTVATIIYPIIARARTNNDMPLFKSGLEKGLAIMFLFLAPTVAGMMLMMKEVIQIVYQRGAFDSAATLATAEVAYYYIGSVLFYSIQVIIAKGFYTLDKGNLIMKIGILSIMLNIIFNFIFSNWIGYKGLALSTSVVGFIYTLLAFLILNKQIGWLSLGKIGKEYLKILLSCLVMITVLLNIKGFFEHFNVYLYFMILTIIGAVIYLVMLLIFKTESLNDIVFKKSDLKNY</sequence>
<comment type="subcellular location">
    <subcellularLocation>
        <location evidence="1">Cell membrane</location>
        <topology evidence="1">Multi-pass membrane protein</topology>
    </subcellularLocation>
</comment>
<dbReference type="PANTHER" id="PTHR47019">
    <property type="entry name" value="LIPID II FLIPPASE MURJ"/>
    <property type="match status" value="1"/>
</dbReference>
<feature type="transmembrane region" description="Helical" evidence="8">
    <location>
        <begin position="154"/>
        <end position="173"/>
    </location>
</feature>
<protein>
    <submittedName>
        <fullName evidence="9">Peptidoglycan lipid II flippase</fullName>
    </submittedName>
</protein>
<feature type="transmembrane region" description="Helical" evidence="8">
    <location>
        <begin position="81"/>
        <end position="102"/>
    </location>
</feature>
<keyword evidence="3 8" id="KW-0812">Transmembrane</keyword>
<feature type="transmembrane region" description="Helical" evidence="8">
    <location>
        <begin position="221"/>
        <end position="239"/>
    </location>
</feature>
<accession>A0ABT9VLR9</accession>
<dbReference type="PRINTS" id="PR01806">
    <property type="entry name" value="VIRFACTRMVIN"/>
</dbReference>
<evidence type="ECO:0000256" key="5">
    <source>
        <dbReference type="ARBA" id="ARBA00022984"/>
    </source>
</evidence>
<evidence type="ECO:0000256" key="4">
    <source>
        <dbReference type="ARBA" id="ARBA00022960"/>
    </source>
</evidence>
<keyword evidence="2" id="KW-1003">Cell membrane</keyword>
<keyword evidence="7 8" id="KW-0472">Membrane</keyword>
<feature type="transmembrane region" description="Helical" evidence="8">
    <location>
        <begin position="346"/>
        <end position="367"/>
    </location>
</feature>
<dbReference type="RefSeq" id="WP_419151483.1">
    <property type="nucleotide sequence ID" value="NZ_JAUSTR010000002.1"/>
</dbReference>
<keyword evidence="4" id="KW-0133">Cell shape</keyword>
<feature type="transmembrane region" description="Helical" evidence="8">
    <location>
        <begin position="259"/>
        <end position="283"/>
    </location>
</feature>
<evidence type="ECO:0000256" key="7">
    <source>
        <dbReference type="ARBA" id="ARBA00023136"/>
    </source>
</evidence>
<dbReference type="InterPro" id="IPR004268">
    <property type="entry name" value="MurJ"/>
</dbReference>
<evidence type="ECO:0000256" key="6">
    <source>
        <dbReference type="ARBA" id="ARBA00022989"/>
    </source>
</evidence>
<organism evidence="9 10">
    <name type="scientific">Aeribacillus alveayuensis</name>
    <dbReference type="NCBI Taxonomy" id="279215"/>
    <lineage>
        <taxon>Bacteria</taxon>
        <taxon>Bacillati</taxon>
        <taxon>Bacillota</taxon>
        <taxon>Bacilli</taxon>
        <taxon>Bacillales</taxon>
        <taxon>Bacillaceae</taxon>
        <taxon>Aeribacillus</taxon>
    </lineage>
</organism>
<proteinExistence type="predicted"/>
<gene>
    <name evidence="9" type="ORF">J2S06_000979</name>
</gene>
<feature type="transmembrane region" description="Helical" evidence="8">
    <location>
        <begin position="122"/>
        <end position="142"/>
    </location>
</feature>